<sequence>MEKVFCVNSLINPAIIGNSVPVQNVSRSALLPSNSTIPDASTSDSVANENTLEISLSRALSEEALDVESLQLSTSIDISEQNLQKPGVVWLSVMILHGAKLRSPIQPLI</sequence>
<keyword evidence="2" id="KW-1185">Reference proteome</keyword>
<protein>
    <submittedName>
        <fullName evidence="1">Uncharacterized protein</fullName>
    </submittedName>
</protein>
<proteinExistence type="predicted"/>
<name>A0A8S0R0C5_OLEEU</name>
<dbReference type="Proteomes" id="UP000594638">
    <property type="component" value="Unassembled WGS sequence"/>
</dbReference>
<reference evidence="1 2" key="1">
    <citation type="submission" date="2019-12" db="EMBL/GenBank/DDBJ databases">
        <authorList>
            <person name="Alioto T."/>
            <person name="Alioto T."/>
            <person name="Gomez Garrido J."/>
        </authorList>
    </citation>
    <scope>NUCLEOTIDE SEQUENCE [LARGE SCALE GENOMIC DNA]</scope>
</reference>
<organism evidence="1 2">
    <name type="scientific">Olea europaea subsp. europaea</name>
    <dbReference type="NCBI Taxonomy" id="158383"/>
    <lineage>
        <taxon>Eukaryota</taxon>
        <taxon>Viridiplantae</taxon>
        <taxon>Streptophyta</taxon>
        <taxon>Embryophyta</taxon>
        <taxon>Tracheophyta</taxon>
        <taxon>Spermatophyta</taxon>
        <taxon>Magnoliopsida</taxon>
        <taxon>eudicotyledons</taxon>
        <taxon>Gunneridae</taxon>
        <taxon>Pentapetalae</taxon>
        <taxon>asterids</taxon>
        <taxon>lamiids</taxon>
        <taxon>Lamiales</taxon>
        <taxon>Oleaceae</taxon>
        <taxon>Oleeae</taxon>
        <taxon>Olea</taxon>
    </lineage>
</organism>
<accession>A0A8S0R0C5</accession>
<dbReference type="AlphaFoldDB" id="A0A8S0R0C5"/>
<dbReference type="Gramene" id="OE9A053174T1">
    <property type="protein sequence ID" value="OE9A053174C1"/>
    <property type="gene ID" value="OE9A053174"/>
</dbReference>
<comment type="caution">
    <text evidence="1">The sequence shown here is derived from an EMBL/GenBank/DDBJ whole genome shotgun (WGS) entry which is preliminary data.</text>
</comment>
<evidence type="ECO:0000313" key="2">
    <source>
        <dbReference type="Proteomes" id="UP000594638"/>
    </source>
</evidence>
<dbReference type="EMBL" id="CACTIH010002040">
    <property type="protein sequence ID" value="CAA2972147.1"/>
    <property type="molecule type" value="Genomic_DNA"/>
</dbReference>
<evidence type="ECO:0000313" key="1">
    <source>
        <dbReference type="EMBL" id="CAA2972147.1"/>
    </source>
</evidence>
<gene>
    <name evidence="1" type="ORF">OLEA9_A053174</name>
</gene>